<feature type="domain" description="ABC-2 type transporter transmembrane" evidence="7">
    <location>
        <begin position="18"/>
        <end position="371"/>
    </location>
</feature>
<dbReference type="GO" id="GO:0140359">
    <property type="term" value="F:ABC-type transporter activity"/>
    <property type="evidence" value="ECO:0007669"/>
    <property type="project" value="InterPro"/>
</dbReference>
<proteinExistence type="predicted"/>
<protein>
    <submittedName>
        <fullName evidence="8">Multidrug ABC transporter permease</fullName>
    </submittedName>
</protein>
<dbReference type="GO" id="GO:0005886">
    <property type="term" value="C:plasma membrane"/>
    <property type="evidence" value="ECO:0007669"/>
    <property type="project" value="UniProtKB-SubCell"/>
</dbReference>
<feature type="transmembrane region" description="Helical" evidence="6">
    <location>
        <begin position="293"/>
        <end position="312"/>
    </location>
</feature>
<feature type="transmembrane region" description="Helical" evidence="6">
    <location>
        <begin position="184"/>
        <end position="204"/>
    </location>
</feature>
<dbReference type="PROSITE" id="PS51257">
    <property type="entry name" value="PROKAR_LIPOPROTEIN"/>
    <property type="match status" value="1"/>
</dbReference>
<comment type="subcellular location">
    <subcellularLocation>
        <location evidence="1">Cell membrane</location>
        <topology evidence="1">Multi-pass membrane protein</topology>
    </subcellularLocation>
</comment>
<evidence type="ECO:0000256" key="5">
    <source>
        <dbReference type="ARBA" id="ARBA00023136"/>
    </source>
</evidence>
<dbReference type="RefSeq" id="WP_101870257.1">
    <property type="nucleotide sequence ID" value="NZ_NIHS01000004.1"/>
</dbReference>
<dbReference type="InterPro" id="IPR051449">
    <property type="entry name" value="ABC-2_transporter_component"/>
</dbReference>
<evidence type="ECO:0000259" key="7">
    <source>
        <dbReference type="Pfam" id="PF12698"/>
    </source>
</evidence>
<dbReference type="InterPro" id="IPR013525">
    <property type="entry name" value="ABC2_TM"/>
</dbReference>
<feature type="transmembrane region" description="Helical" evidence="6">
    <location>
        <begin position="225"/>
        <end position="250"/>
    </location>
</feature>
<evidence type="ECO:0000313" key="9">
    <source>
        <dbReference type="Proteomes" id="UP000234891"/>
    </source>
</evidence>
<comment type="caution">
    <text evidence="8">The sequence shown here is derived from an EMBL/GenBank/DDBJ whole genome shotgun (WGS) entry which is preliminary data.</text>
</comment>
<keyword evidence="4 6" id="KW-1133">Transmembrane helix</keyword>
<dbReference type="EMBL" id="NIHS01000004">
    <property type="protein sequence ID" value="PLT74252.1"/>
    <property type="molecule type" value="Genomic_DNA"/>
</dbReference>
<evidence type="ECO:0000256" key="1">
    <source>
        <dbReference type="ARBA" id="ARBA00004651"/>
    </source>
</evidence>
<keyword evidence="2" id="KW-1003">Cell membrane</keyword>
<accession>A0A2N5PGK7</accession>
<keyword evidence="3 6" id="KW-0812">Transmembrane</keyword>
<dbReference type="Proteomes" id="UP000234891">
    <property type="component" value="Unassembled WGS sequence"/>
</dbReference>
<dbReference type="AlphaFoldDB" id="A0A2N5PGK7"/>
<feature type="transmembrane region" description="Helical" evidence="6">
    <location>
        <begin position="262"/>
        <end position="281"/>
    </location>
</feature>
<evidence type="ECO:0000256" key="6">
    <source>
        <dbReference type="SAM" id="Phobius"/>
    </source>
</evidence>
<evidence type="ECO:0000256" key="4">
    <source>
        <dbReference type="ARBA" id="ARBA00022989"/>
    </source>
</evidence>
<evidence type="ECO:0000256" key="2">
    <source>
        <dbReference type="ARBA" id="ARBA00022475"/>
    </source>
</evidence>
<organism evidence="8 9">
    <name type="scientific">Mediterraneibacter gnavus</name>
    <name type="common">Ruminococcus gnavus</name>
    <dbReference type="NCBI Taxonomy" id="33038"/>
    <lineage>
        <taxon>Bacteria</taxon>
        <taxon>Bacillati</taxon>
        <taxon>Bacillota</taxon>
        <taxon>Clostridia</taxon>
        <taxon>Lachnospirales</taxon>
        <taxon>Lachnospiraceae</taxon>
        <taxon>Mediterraneibacter</taxon>
    </lineage>
</organism>
<keyword evidence="5 6" id="KW-0472">Membrane</keyword>
<dbReference type="PANTHER" id="PTHR30294">
    <property type="entry name" value="MEMBRANE COMPONENT OF ABC TRANSPORTER YHHJ-RELATED"/>
    <property type="match status" value="1"/>
</dbReference>
<name>A0A2N5PGK7_MEDGN</name>
<gene>
    <name evidence="8" type="ORF">CDL26_04005</name>
</gene>
<evidence type="ECO:0000256" key="3">
    <source>
        <dbReference type="ARBA" id="ARBA00022692"/>
    </source>
</evidence>
<sequence length="382" mass="42806">MTVFKGYMKIIGQNRMLILLYVAIFFGCTLLFQSTAGKSETSYQAEKMNIGIVDKDGGSLAESLTEYLGNLHHLIPVENDVSEIQEKLYYREVDYVVRIPENFYEKCIKGDEKLSVTKIPDTYSGSYVDQQINSFLNNARTYQAAGFTEAEAASALERTQSVKVTFLKDGKNTEDAPYVYYFRYMPYLFLALSGFVMGNILIVFHNPDLKKRMAASPVSGRRQSLEGILCMSLAGIALWIFVIVIAIVFFGKDFYTSGNFAYYLLNSVFMLFVAIALAYLMGTIAPNRDALTGIANIISLGMCFLGGAFVPLEFMGNDVKAVSQFLPVYWYEKANDILADFGHLTASAKGQFLQAIMIQLVFTAVFVCLVLVVEKYKRVDSY</sequence>
<feature type="transmembrane region" description="Helical" evidence="6">
    <location>
        <begin position="352"/>
        <end position="373"/>
    </location>
</feature>
<dbReference type="Pfam" id="PF12698">
    <property type="entry name" value="ABC2_membrane_3"/>
    <property type="match status" value="1"/>
</dbReference>
<reference evidence="8 9" key="1">
    <citation type="journal article" date="2017" name="Genome Med.">
        <title>A novel Ruminococcus gnavus clade enriched in inflammatory bowel disease patients.</title>
        <authorList>
            <person name="Hall A.B."/>
            <person name="Yassour M."/>
            <person name="Sauk J."/>
            <person name="Garner A."/>
            <person name="Jiang X."/>
            <person name="Arthur T."/>
            <person name="Lagoudas G.K."/>
            <person name="Vatanen T."/>
            <person name="Fornelos N."/>
            <person name="Wilson R."/>
            <person name="Bertha M."/>
            <person name="Cohen M."/>
            <person name="Garber J."/>
            <person name="Khalili H."/>
            <person name="Gevers D."/>
            <person name="Ananthakrishnan A.N."/>
            <person name="Kugathasan S."/>
            <person name="Lander E.S."/>
            <person name="Blainey P."/>
            <person name="Vlamakis H."/>
            <person name="Xavier R.J."/>
            <person name="Huttenhower C."/>
        </authorList>
    </citation>
    <scope>NUCLEOTIDE SEQUENCE [LARGE SCALE GENOMIC DNA]</scope>
    <source>
        <strain evidence="8 9">RJX1124</strain>
    </source>
</reference>
<dbReference type="PANTHER" id="PTHR30294:SF38">
    <property type="entry name" value="TRANSPORT PERMEASE PROTEIN"/>
    <property type="match status" value="1"/>
</dbReference>
<dbReference type="Gene3D" id="3.40.1710.10">
    <property type="entry name" value="abc type-2 transporter like domain"/>
    <property type="match status" value="1"/>
</dbReference>
<evidence type="ECO:0000313" key="8">
    <source>
        <dbReference type="EMBL" id="PLT74252.1"/>
    </source>
</evidence>